<protein>
    <submittedName>
        <fullName evidence="1">Uncharacterized protein</fullName>
    </submittedName>
</protein>
<accession>A0A8S5PG53</accession>
<dbReference type="EMBL" id="BK015408">
    <property type="protein sequence ID" value="DAE05353.1"/>
    <property type="molecule type" value="Genomic_DNA"/>
</dbReference>
<reference evidence="1" key="1">
    <citation type="journal article" date="2021" name="Proc. Natl. Acad. Sci. U.S.A.">
        <title>A Catalog of Tens of Thousands of Viruses from Human Metagenomes Reveals Hidden Associations with Chronic Diseases.</title>
        <authorList>
            <person name="Tisza M.J."/>
            <person name="Buck C.B."/>
        </authorList>
    </citation>
    <scope>NUCLEOTIDE SEQUENCE</scope>
    <source>
        <strain evidence="1">CtnOB2</strain>
    </source>
</reference>
<organism evidence="1">
    <name type="scientific">Siphoviridae sp. ctnOB2</name>
    <dbReference type="NCBI Taxonomy" id="2825661"/>
    <lineage>
        <taxon>Viruses</taxon>
        <taxon>Duplodnaviria</taxon>
        <taxon>Heunggongvirae</taxon>
        <taxon>Uroviricota</taxon>
        <taxon>Caudoviricetes</taxon>
    </lineage>
</organism>
<sequence length="38" mass="4434">MYTSSSICKYILLVNEENLLIIKISFDLLIENNKQKCV</sequence>
<name>A0A8S5PG53_9CAUD</name>
<proteinExistence type="predicted"/>
<evidence type="ECO:0000313" key="1">
    <source>
        <dbReference type="EMBL" id="DAE05353.1"/>
    </source>
</evidence>